<dbReference type="InterPro" id="IPR029058">
    <property type="entry name" value="AB_hydrolase_fold"/>
</dbReference>
<dbReference type="GO" id="GO:0008236">
    <property type="term" value="F:serine-type peptidase activity"/>
    <property type="evidence" value="ECO:0007669"/>
    <property type="project" value="InterPro"/>
</dbReference>
<dbReference type="RefSeq" id="WP_165876899.1">
    <property type="nucleotide sequence ID" value="NZ_SLWX01000030.1"/>
</dbReference>
<evidence type="ECO:0000313" key="3">
    <source>
        <dbReference type="Proteomes" id="UP000294980"/>
    </source>
</evidence>
<keyword evidence="3" id="KW-1185">Reference proteome</keyword>
<comment type="caution">
    <text evidence="2">The sequence shown here is derived from an EMBL/GenBank/DDBJ whole genome shotgun (WGS) entry which is preliminary data.</text>
</comment>
<organism evidence="2 3">
    <name type="scientific">Chromatocurvus halotolerans</name>
    <dbReference type="NCBI Taxonomy" id="1132028"/>
    <lineage>
        <taxon>Bacteria</taxon>
        <taxon>Pseudomonadati</taxon>
        <taxon>Pseudomonadota</taxon>
        <taxon>Gammaproteobacteria</taxon>
        <taxon>Cellvibrionales</taxon>
        <taxon>Halieaceae</taxon>
        <taxon>Chromatocurvus</taxon>
    </lineage>
</organism>
<accession>A0A4R2KAD3</accession>
<feature type="domain" description="Peptidase S9 prolyl oligopeptidase catalytic" evidence="1">
    <location>
        <begin position="102"/>
        <end position="253"/>
    </location>
</feature>
<dbReference type="SUPFAM" id="SSF53474">
    <property type="entry name" value="alpha/beta-Hydrolases"/>
    <property type="match status" value="1"/>
</dbReference>
<proteinExistence type="predicted"/>
<dbReference type="AlphaFoldDB" id="A0A4R2KAD3"/>
<dbReference type="Pfam" id="PF00326">
    <property type="entry name" value="Peptidase_S9"/>
    <property type="match status" value="1"/>
</dbReference>
<name>A0A4R2KAD3_9GAMM</name>
<evidence type="ECO:0000259" key="1">
    <source>
        <dbReference type="Pfam" id="PF00326"/>
    </source>
</evidence>
<dbReference type="GO" id="GO:0006508">
    <property type="term" value="P:proteolysis"/>
    <property type="evidence" value="ECO:0007669"/>
    <property type="project" value="InterPro"/>
</dbReference>
<gene>
    <name evidence="2" type="ORF">EV688_1308</name>
</gene>
<dbReference type="Proteomes" id="UP000294980">
    <property type="component" value="Unassembled WGS sequence"/>
</dbReference>
<dbReference type="InterPro" id="IPR001375">
    <property type="entry name" value="Peptidase_S9_cat"/>
</dbReference>
<protein>
    <submittedName>
        <fullName evidence="2">Prolyl oligopeptidase family protein</fullName>
    </submittedName>
</protein>
<reference evidence="2 3" key="1">
    <citation type="submission" date="2019-03" db="EMBL/GenBank/DDBJ databases">
        <title>Genomic Encyclopedia of Type Strains, Phase IV (KMG-IV): sequencing the most valuable type-strain genomes for metagenomic binning, comparative biology and taxonomic classification.</title>
        <authorList>
            <person name="Goeker M."/>
        </authorList>
    </citation>
    <scope>NUCLEOTIDE SEQUENCE [LARGE SCALE GENOMIC DNA]</scope>
    <source>
        <strain evidence="2 3">DSM 23344</strain>
    </source>
</reference>
<sequence>MDACKPEVDNIADNGFDVEIIRYRPAGESDRAIVIMPPTGGTTFLESRYASLFCEAGFGVYVVEGWTGMSETSLDLSIHHRLFGRAQRAIERILEAAPERFIGLMGTSVGGLHAATAVGRLPRISAAFVIAAGAPVADILAYTDQDALQSVRERRIREFGFDDQQAYRDALSAVFDWEPLSYAEAAREKPLGVIVVRGDETVPTIYQEQLREAWQPTVDFSVSGFPWSAHRVGIVQAWWLRADDIRDFFVRHASKADRNMP</sequence>
<dbReference type="Gene3D" id="3.40.50.1820">
    <property type="entry name" value="alpha/beta hydrolase"/>
    <property type="match status" value="1"/>
</dbReference>
<dbReference type="EMBL" id="SLWX01000030">
    <property type="protein sequence ID" value="TCO69714.1"/>
    <property type="molecule type" value="Genomic_DNA"/>
</dbReference>
<evidence type="ECO:0000313" key="2">
    <source>
        <dbReference type="EMBL" id="TCO69714.1"/>
    </source>
</evidence>